<accession>A0A132B6J2</accession>
<proteinExistence type="predicted"/>
<evidence type="ECO:0000313" key="3">
    <source>
        <dbReference type="Proteomes" id="UP000070700"/>
    </source>
</evidence>
<name>A0A132B6J2_MOLSC</name>
<keyword evidence="3" id="KW-1185">Reference proteome</keyword>
<dbReference type="KEGG" id="psco:LY89DRAFT_742634"/>
<evidence type="ECO:0000256" key="1">
    <source>
        <dbReference type="SAM" id="MobiDB-lite"/>
    </source>
</evidence>
<sequence length="312" mass="34821">MPYTNLGQLHAHEQSSSDLISRVTAAATFSNGITSVQMSGIERFGKVINEVSGKVASEQLVEKFFHLFDDIFFNRSLRYGVTPKLERKSLPINTCCRGLAPGGKLIVQIGDSLTTSKVTLLGRLLHDMIHAYLWRYAHRSFTDDKLFENGWGFSGHGKAWQDMALVVEDFTKQYLLPLDLGRNEALLMELEQFAEGLNALKASPAGVNKLENEIAKEQLESEVLGASGKAVSKSKMPTTEERSRNMRRSSPMRRRTNRLTKQIPAHIEKARAQKLSQQTLPLSGHDLEVREILKQTADDCIGVLKALKVEAV</sequence>
<protein>
    <recommendedName>
        <fullName evidence="4">SprT-like domain-containing protein</fullName>
    </recommendedName>
</protein>
<feature type="compositionally biased region" description="Basic residues" evidence="1">
    <location>
        <begin position="245"/>
        <end position="258"/>
    </location>
</feature>
<dbReference type="OrthoDB" id="3529261at2759"/>
<feature type="region of interest" description="Disordered" evidence="1">
    <location>
        <begin position="226"/>
        <end position="262"/>
    </location>
</feature>
<dbReference type="GeneID" id="28830575"/>
<organism evidence="2 3">
    <name type="scientific">Mollisia scopiformis</name>
    <name type="common">Conifer needle endophyte fungus</name>
    <name type="synonym">Phialocephala scopiformis</name>
    <dbReference type="NCBI Taxonomy" id="149040"/>
    <lineage>
        <taxon>Eukaryota</taxon>
        <taxon>Fungi</taxon>
        <taxon>Dikarya</taxon>
        <taxon>Ascomycota</taxon>
        <taxon>Pezizomycotina</taxon>
        <taxon>Leotiomycetes</taxon>
        <taxon>Helotiales</taxon>
        <taxon>Mollisiaceae</taxon>
        <taxon>Mollisia</taxon>
    </lineage>
</organism>
<evidence type="ECO:0008006" key="4">
    <source>
        <dbReference type="Google" id="ProtNLM"/>
    </source>
</evidence>
<gene>
    <name evidence="2" type="ORF">LY89DRAFT_742634</name>
</gene>
<evidence type="ECO:0000313" key="2">
    <source>
        <dbReference type="EMBL" id="KUJ07873.1"/>
    </source>
</evidence>
<dbReference type="EMBL" id="KQ947438">
    <property type="protein sequence ID" value="KUJ07873.1"/>
    <property type="molecule type" value="Genomic_DNA"/>
</dbReference>
<dbReference type="InParanoid" id="A0A132B6J2"/>
<dbReference type="RefSeq" id="XP_018062228.1">
    <property type="nucleotide sequence ID" value="XM_018220849.1"/>
</dbReference>
<dbReference type="Proteomes" id="UP000070700">
    <property type="component" value="Unassembled WGS sequence"/>
</dbReference>
<reference evidence="2 3" key="1">
    <citation type="submission" date="2015-10" db="EMBL/GenBank/DDBJ databases">
        <title>Full genome of DAOMC 229536 Phialocephala scopiformis, a fungal endophyte of spruce producing the potent anti-insectan compound rugulosin.</title>
        <authorList>
            <consortium name="DOE Joint Genome Institute"/>
            <person name="Walker A.K."/>
            <person name="Frasz S.L."/>
            <person name="Seifert K.A."/>
            <person name="Miller J.D."/>
            <person name="Mondo S.J."/>
            <person name="Labutti K."/>
            <person name="Lipzen A."/>
            <person name="Dockter R."/>
            <person name="Kennedy M."/>
            <person name="Grigoriev I.V."/>
            <person name="Spatafora J.W."/>
        </authorList>
    </citation>
    <scope>NUCLEOTIDE SEQUENCE [LARGE SCALE GENOMIC DNA]</scope>
    <source>
        <strain evidence="2 3">CBS 120377</strain>
    </source>
</reference>
<dbReference type="AlphaFoldDB" id="A0A132B6J2"/>